<gene>
    <name evidence="1" type="ORF">NDU88_004050</name>
</gene>
<accession>A0AAV7T8L9</accession>
<protein>
    <submittedName>
        <fullName evidence="1">Uncharacterized protein</fullName>
    </submittedName>
</protein>
<reference evidence="1" key="1">
    <citation type="journal article" date="2022" name="bioRxiv">
        <title>Sequencing and chromosome-scale assembly of the giantPleurodeles waltlgenome.</title>
        <authorList>
            <person name="Brown T."/>
            <person name="Elewa A."/>
            <person name="Iarovenko S."/>
            <person name="Subramanian E."/>
            <person name="Araus A.J."/>
            <person name="Petzold A."/>
            <person name="Susuki M."/>
            <person name="Suzuki K.-i.T."/>
            <person name="Hayashi T."/>
            <person name="Toyoda A."/>
            <person name="Oliveira C."/>
            <person name="Osipova E."/>
            <person name="Leigh N.D."/>
            <person name="Simon A."/>
            <person name="Yun M.H."/>
        </authorList>
    </citation>
    <scope>NUCLEOTIDE SEQUENCE</scope>
    <source>
        <strain evidence="1">20211129_DDA</strain>
        <tissue evidence="1">Liver</tissue>
    </source>
</reference>
<dbReference type="AlphaFoldDB" id="A0AAV7T8L9"/>
<keyword evidence="2" id="KW-1185">Reference proteome</keyword>
<name>A0AAV7T8L9_PLEWA</name>
<proteinExistence type="predicted"/>
<sequence>MSTRDEEATPTSRDGWSLEGEWCNAITEEQLQQEAIHLKEQHIDLQAHTEDLENRTRLNNLRIRGTPHGAEDGDVESYVEALFAQVLDASDDKWIQLDRAHRVGLPQPGPWRNTDIVVSVHDFPVKEQILRKARE</sequence>
<dbReference type="Gene3D" id="3.30.70.1820">
    <property type="entry name" value="L1 transposable element, RRM domain"/>
    <property type="match status" value="1"/>
</dbReference>
<dbReference type="InterPro" id="IPR004244">
    <property type="entry name" value="Transposase_22"/>
</dbReference>
<dbReference type="PANTHER" id="PTHR11505">
    <property type="entry name" value="L1 TRANSPOSABLE ELEMENT-RELATED"/>
    <property type="match status" value="1"/>
</dbReference>
<dbReference type="Proteomes" id="UP001066276">
    <property type="component" value="Chromosome 4_1"/>
</dbReference>
<evidence type="ECO:0000313" key="1">
    <source>
        <dbReference type="EMBL" id="KAJ1172202.1"/>
    </source>
</evidence>
<dbReference type="EMBL" id="JANPWB010000007">
    <property type="protein sequence ID" value="KAJ1172202.1"/>
    <property type="molecule type" value="Genomic_DNA"/>
</dbReference>
<comment type="caution">
    <text evidence="1">The sequence shown here is derived from an EMBL/GenBank/DDBJ whole genome shotgun (WGS) entry which is preliminary data.</text>
</comment>
<organism evidence="1 2">
    <name type="scientific">Pleurodeles waltl</name>
    <name type="common">Iberian ribbed newt</name>
    <dbReference type="NCBI Taxonomy" id="8319"/>
    <lineage>
        <taxon>Eukaryota</taxon>
        <taxon>Metazoa</taxon>
        <taxon>Chordata</taxon>
        <taxon>Craniata</taxon>
        <taxon>Vertebrata</taxon>
        <taxon>Euteleostomi</taxon>
        <taxon>Amphibia</taxon>
        <taxon>Batrachia</taxon>
        <taxon>Caudata</taxon>
        <taxon>Salamandroidea</taxon>
        <taxon>Salamandridae</taxon>
        <taxon>Pleurodelinae</taxon>
        <taxon>Pleurodeles</taxon>
    </lineage>
</organism>
<evidence type="ECO:0000313" key="2">
    <source>
        <dbReference type="Proteomes" id="UP001066276"/>
    </source>
</evidence>